<feature type="domain" description="PH" evidence="2">
    <location>
        <begin position="66"/>
        <end position="163"/>
    </location>
</feature>
<dbReference type="CDD" id="cd13298">
    <property type="entry name" value="PH1_PH_fungal"/>
    <property type="match status" value="1"/>
</dbReference>
<evidence type="ECO:0000313" key="3">
    <source>
        <dbReference type="EMBL" id="KAA6408466.1"/>
    </source>
</evidence>
<name>A0A5M8PHY5_9LECA</name>
<evidence type="ECO:0000313" key="4">
    <source>
        <dbReference type="Proteomes" id="UP000324767"/>
    </source>
</evidence>
<reference evidence="3 4" key="1">
    <citation type="submission" date="2019-09" db="EMBL/GenBank/DDBJ databases">
        <title>The hologenome of the rock-dwelling lichen Lasallia pustulata.</title>
        <authorList>
            <person name="Greshake Tzovaras B."/>
            <person name="Segers F."/>
            <person name="Bicker A."/>
            <person name="Dal Grande F."/>
            <person name="Otte J."/>
            <person name="Hankeln T."/>
            <person name="Schmitt I."/>
            <person name="Ebersberger I."/>
        </authorList>
    </citation>
    <scope>NUCLEOTIDE SEQUENCE [LARGE SCALE GENOMIC DNA]</scope>
    <source>
        <strain evidence="3">A1-1</strain>
    </source>
</reference>
<dbReference type="PANTHER" id="PTHR14336:SF8">
    <property type="entry name" value="PROTEIN OPY1"/>
    <property type="match status" value="1"/>
</dbReference>
<feature type="region of interest" description="Disordered" evidence="1">
    <location>
        <begin position="248"/>
        <end position="279"/>
    </location>
</feature>
<sequence>MAEVISPPSQTIIMSQPRQIPQPAALPPSSSAPSLPLSATSGLRSGHLNLDIFSPVNQNGSFEFDRVLKSGEVLKRTRKTKQWKKFHLVLRPNLLSMYKNASEERLHKQISLSDLTAVAYLKDPKGRRQHVFGLFSPSRNYHLQAKDEKDARAWVELIRREARIDEQEYEMFLGGPTNTQKGYAPGVEQLSRSEDEVARWEHERLGSSSPEAVDLPSRPSTTRDGIRIPGIQSDSVYNLDYSGNDLSDFSDAPPTNAYDSGSSLHMPPKSGPSASEVKDAAIPANSAPASRLGIAGNSSQPSGLHIEQDEERVIWHGYLLCLKSKGGVRQWKRLWVVLRPKNLAFYKNEDEYAATLLIPLSNIISAVEIDPISRSKSHCMQIIAEDKSYRLCATSEEALARWLGALKSQLARRKEARQRKAALAV</sequence>
<dbReference type="Proteomes" id="UP000324767">
    <property type="component" value="Unassembled WGS sequence"/>
</dbReference>
<dbReference type="SMART" id="SM00233">
    <property type="entry name" value="PH"/>
    <property type="match status" value="2"/>
</dbReference>
<dbReference type="AlphaFoldDB" id="A0A5M8PHY5"/>
<dbReference type="Gene3D" id="2.30.29.30">
    <property type="entry name" value="Pleckstrin-homology domain (PH domain)/Phosphotyrosine-binding domain (PTB)"/>
    <property type="match status" value="2"/>
</dbReference>
<feature type="compositionally biased region" description="Low complexity" evidence="1">
    <location>
        <begin position="27"/>
        <end position="38"/>
    </location>
</feature>
<gene>
    <name evidence="3" type="ORF">FRX48_07548</name>
</gene>
<comment type="caution">
    <text evidence="3">The sequence shown here is derived from an EMBL/GenBank/DDBJ whole genome shotgun (WGS) entry which is preliminary data.</text>
</comment>
<dbReference type="OrthoDB" id="2157866at2759"/>
<feature type="region of interest" description="Disordered" evidence="1">
    <location>
        <begin position="1"/>
        <end position="38"/>
    </location>
</feature>
<evidence type="ECO:0000256" key="1">
    <source>
        <dbReference type="SAM" id="MobiDB-lite"/>
    </source>
</evidence>
<protein>
    <submittedName>
        <fullName evidence="3">PH domain</fullName>
    </submittedName>
</protein>
<proteinExistence type="predicted"/>
<dbReference type="InterPro" id="IPR051707">
    <property type="entry name" value="PI-Interact_SigTrans_Reg"/>
</dbReference>
<dbReference type="EMBL" id="VXIT01000013">
    <property type="protein sequence ID" value="KAA6408466.1"/>
    <property type="molecule type" value="Genomic_DNA"/>
</dbReference>
<dbReference type="InterPro" id="IPR001849">
    <property type="entry name" value="PH_domain"/>
</dbReference>
<dbReference type="Pfam" id="PF00169">
    <property type="entry name" value="PH"/>
    <property type="match status" value="2"/>
</dbReference>
<feature type="region of interest" description="Disordered" evidence="1">
    <location>
        <begin position="173"/>
        <end position="229"/>
    </location>
</feature>
<dbReference type="PROSITE" id="PS50003">
    <property type="entry name" value="PH_DOMAIN"/>
    <property type="match status" value="2"/>
</dbReference>
<feature type="compositionally biased region" description="Basic and acidic residues" evidence="1">
    <location>
        <begin position="191"/>
        <end position="205"/>
    </location>
</feature>
<organism evidence="3 4">
    <name type="scientific">Lasallia pustulata</name>
    <dbReference type="NCBI Taxonomy" id="136370"/>
    <lineage>
        <taxon>Eukaryota</taxon>
        <taxon>Fungi</taxon>
        <taxon>Dikarya</taxon>
        <taxon>Ascomycota</taxon>
        <taxon>Pezizomycotina</taxon>
        <taxon>Lecanoromycetes</taxon>
        <taxon>OSLEUM clade</taxon>
        <taxon>Umbilicariomycetidae</taxon>
        <taxon>Umbilicariales</taxon>
        <taxon>Umbilicariaceae</taxon>
        <taxon>Lasallia</taxon>
    </lineage>
</organism>
<dbReference type="CDD" id="cd13299">
    <property type="entry name" value="PH2_PH_fungal"/>
    <property type="match status" value="1"/>
</dbReference>
<dbReference type="SUPFAM" id="SSF50729">
    <property type="entry name" value="PH domain-like"/>
    <property type="match status" value="2"/>
</dbReference>
<feature type="domain" description="PH" evidence="2">
    <location>
        <begin position="312"/>
        <end position="411"/>
    </location>
</feature>
<accession>A0A5M8PHY5</accession>
<dbReference type="InterPro" id="IPR011993">
    <property type="entry name" value="PH-like_dom_sf"/>
</dbReference>
<dbReference type="PANTHER" id="PTHR14336">
    <property type="entry name" value="TANDEM PH DOMAIN CONTAINING PROTEIN"/>
    <property type="match status" value="1"/>
</dbReference>
<feature type="compositionally biased region" description="Polar residues" evidence="1">
    <location>
        <begin position="7"/>
        <end position="19"/>
    </location>
</feature>
<evidence type="ECO:0000259" key="2">
    <source>
        <dbReference type="PROSITE" id="PS50003"/>
    </source>
</evidence>